<dbReference type="RefSeq" id="WP_153821147.1">
    <property type="nucleotide sequence ID" value="NZ_WJIE01000005.1"/>
</dbReference>
<gene>
    <name evidence="2" type="ORF">GF068_20830</name>
</gene>
<dbReference type="OrthoDB" id="9796561at2"/>
<name>A0A6N7PRT6_9BACT</name>
<dbReference type="Proteomes" id="UP000440224">
    <property type="component" value="Unassembled WGS sequence"/>
</dbReference>
<proteinExistence type="predicted"/>
<comment type="caution">
    <text evidence="2">The sequence shown here is derived from an EMBL/GenBank/DDBJ whole genome shotgun (WGS) entry which is preliminary data.</text>
</comment>
<evidence type="ECO:0000313" key="3">
    <source>
        <dbReference type="Proteomes" id="UP000440224"/>
    </source>
</evidence>
<feature type="domain" description="Ketopantoate reductase N-terminal" evidence="1">
    <location>
        <begin position="4"/>
        <end position="76"/>
    </location>
</feature>
<protein>
    <submittedName>
        <fullName evidence="2">Oxidoreductase</fullName>
    </submittedName>
</protein>
<accession>A0A6N7PRT6</accession>
<dbReference type="InterPro" id="IPR036291">
    <property type="entry name" value="NAD(P)-bd_dom_sf"/>
</dbReference>
<dbReference type="Gene3D" id="3.40.50.720">
    <property type="entry name" value="NAD(P)-binding Rossmann-like Domain"/>
    <property type="match status" value="1"/>
</dbReference>
<sequence>MHVIVFGAGALGRIYGAHLASAGVQVSFVVRPSRLSETYAFVVEQVNGDKRRDAVEHPRRIEAIPEDATLVLLAVRFDQLDRLRQNEDDPLAEALRKGPAVPLVVLTPLLPPQLAALERAVGRRVVSAMPGVAGYVDDVDDRGVVRYWSTGIASTLLDDDASGPAHSLSRDTLEVLARRLTNGGLPTRFEPDVASLNAASTVSFFPLIAAIDAGSGIDGVLHDKDLLETALAASRECEALAKKLGKVAPWAHVLTRFVGPYTLKPGVALARRLAPETVRFVERHFGPKLHAQHLAMGESIRALGREQGLDMPQLDHLMERLGRS</sequence>
<dbReference type="InterPro" id="IPR013332">
    <property type="entry name" value="KPR_N"/>
</dbReference>
<evidence type="ECO:0000313" key="2">
    <source>
        <dbReference type="EMBL" id="MRG94347.1"/>
    </source>
</evidence>
<dbReference type="EMBL" id="WJIE01000005">
    <property type="protein sequence ID" value="MRG94347.1"/>
    <property type="molecule type" value="Genomic_DNA"/>
</dbReference>
<dbReference type="AlphaFoldDB" id="A0A6N7PRT6"/>
<dbReference type="Pfam" id="PF02558">
    <property type="entry name" value="ApbA"/>
    <property type="match status" value="1"/>
</dbReference>
<evidence type="ECO:0000259" key="1">
    <source>
        <dbReference type="Pfam" id="PF02558"/>
    </source>
</evidence>
<keyword evidence="3" id="KW-1185">Reference proteome</keyword>
<dbReference type="SUPFAM" id="SSF51735">
    <property type="entry name" value="NAD(P)-binding Rossmann-fold domains"/>
    <property type="match status" value="1"/>
</dbReference>
<reference evidence="2 3" key="1">
    <citation type="submission" date="2019-10" db="EMBL/GenBank/DDBJ databases">
        <title>A soil myxobacterium in the family Polyangiaceae.</title>
        <authorList>
            <person name="Li Y."/>
            <person name="Wang J."/>
        </authorList>
    </citation>
    <scope>NUCLEOTIDE SEQUENCE [LARGE SCALE GENOMIC DNA]</scope>
    <source>
        <strain evidence="2 3">DSM 14734</strain>
    </source>
</reference>
<organism evidence="2 3">
    <name type="scientific">Polyangium spumosum</name>
    <dbReference type="NCBI Taxonomy" id="889282"/>
    <lineage>
        <taxon>Bacteria</taxon>
        <taxon>Pseudomonadati</taxon>
        <taxon>Myxococcota</taxon>
        <taxon>Polyangia</taxon>
        <taxon>Polyangiales</taxon>
        <taxon>Polyangiaceae</taxon>
        <taxon>Polyangium</taxon>
    </lineage>
</organism>